<dbReference type="SUPFAM" id="SSF55874">
    <property type="entry name" value="ATPase domain of HSP90 chaperone/DNA topoisomerase II/histidine kinase"/>
    <property type="match status" value="1"/>
</dbReference>
<evidence type="ECO:0000256" key="1">
    <source>
        <dbReference type="ARBA" id="ARBA00000085"/>
    </source>
</evidence>
<dbReference type="GO" id="GO:0005524">
    <property type="term" value="F:ATP binding"/>
    <property type="evidence" value="ECO:0007669"/>
    <property type="project" value="UniProtKB-KW"/>
</dbReference>
<evidence type="ECO:0000256" key="7">
    <source>
        <dbReference type="ARBA" id="ARBA00022692"/>
    </source>
</evidence>
<dbReference type="PROSITE" id="PS50885">
    <property type="entry name" value="HAMP"/>
    <property type="match status" value="1"/>
</dbReference>
<dbReference type="InterPro" id="IPR003660">
    <property type="entry name" value="HAMP_dom"/>
</dbReference>
<accession>A0A0D5NR82</accession>
<dbReference type="FunFam" id="1.10.287.130:FF:000008">
    <property type="entry name" value="Two-component sensor histidine kinase"/>
    <property type="match status" value="1"/>
</dbReference>
<feature type="domain" description="HAMP" evidence="16">
    <location>
        <begin position="78"/>
        <end position="130"/>
    </location>
</feature>
<dbReference type="Gene3D" id="3.30.565.10">
    <property type="entry name" value="Histidine kinase-like ATPase, C-terminal domain"/>
    <property type="match status" value="1"/>
</dbReference>
<dbReference type="CDD" id="cd00082">
    <property type="entry name" value="HisKA"/>
    <property type="match status" value="1"/>
</dbReference>
<dbReference type="SUPFAM" id="SSF47384">
    <property type="entry name" value="Homodimeric domain of signal transducing histidine kinase"/>
    <property type="match status" value="1"/>
</dbReference>
<dbReference type="InterPro" id="IPR003594">
    <property type="entry name" value="HATPase_dom"/>
</dbReference>
<evidence type="ECO:0000256" key="6">
    <source>
        <dbReference type="ARBA" id="ARBA00022679"/>
    </source>
</evidence>
<evidence type="ECO:0000259" key="16">
    <source>
        <dbReference type="PROSITE" id="PS50885"/>
    </source>
</evidence>
<evidence type="ECO:0000313" key="18">
    <source>
        <dbReference type="Proteomes" id="UP000032633"/>
    </source>
</evidence>
<dbReference type="STRING" id="1126833.VN24_01320"/>
<dbReference type="AlphaFoldDB" id="A0A0D5NR82"/>
<feature type="transmembrane region" description="Helical" evidence="14">
    <location>
        <begin position="13"/>
        <end position="35"/>
    </location>
</feature>
<organism evidence="17 18">
    <name type="scientific">Paenibacillus beijingensis</name>
    <dbReference type="NCBI Taxonomy" id="1126833"/>
    <lineage>
        <taxon>Bacteria</taxon>
        <taxon>Bacillati</taxon>
        <taxon>Bacillota</taxon>
        <taxon>Bacilli</taxon>
        <taxon>Bacillales</taxon>
        <taxon>Paenibacillaceae</taxon>
        <taxon>Paenibacillus</taxon>
    </lineage>
</organism>
<keyword evidence="7 14" id="KW-0812">Transmembrane</keyword>
<dbReference type="GO" id="GO:0005886">
    <property type="term" value="C:plasma membrane"/>
    <property type="evidence" value="ECO:0007669"/>
    <property type="project" value="UniProtKB-SubCell"/>
</dbReference>
<dbReference type="InterPro" id="IPR036097">
    <property type="entry name" value="HisK_dim/P_sf"/>
</dbReference>
<evidence type="ECO:0000256" key="2">
    <source>
        <dbReference type="ARBA" id="ARBA00004651"/>
    </source>
</evidence>
<dbReference type="SMART" id="SM00388">
    <property type="entry name" value="HisKA"/>
    <property type="match status" value="1"/>
</dbReference>
<evidence type="ECO:0000256" key="13">
    <source>
        <dbReference type="ARBA" id="ARBA00023136"/>
    </source>
</evidence>
<evidence type="ECO:0000259" key="15">
    <source>
        <dbReference type="PROSITE" id="PS50109"/>
    </source>
</evidence>
<dbReference type="InterPro" id="IPR036890">
    <property type="entry name" value="HATPase_C_sf"/>
</dbReference>
<dbReference type="InterPro" id="IPR050398">
    <property type="entry name" value="HssS/ArlS-like"/>
</dbReference>
<reference evidence="17 18" key="1">
    <citation type="journal article" date="2015" name="J. Biotechnol.">
        <title>Complete genome sequence of Paenibacillus beijingensis 7188(T) (=DSM 24997(T)), a novel rhizobacterium from jujube garden soil.</title>
        <authorList>
            <person name="Kwak Y."/>
            <person name="Shin J.H."/>
        </authorList>
    </citation>
    <scope>NUCLEOTIDE SEQUENCE [LARGE SCALE GENOMIC DNA]</scope>
    <source>
        <strain evidence="17 18">DSM 24997</strain>
    </source>
</reference>
<dbReference type="PATRIC" id="fig|1126833.4.peg.297"/>
<dbReference type="InterPro" id="IPR003661">
    <property type="entry name" value="HisK_dim/P_dom"/>
</dbReference>
<evidence type="ECO:0000256" key="4">
    <source>
        <dbReference type="ARBA" id="ARBA00022475"/>
    </source>
</evidence>
<dbReference type="RefSeq" id="WP_045672854.1">
    <property type="nucleotide sequence ID" value="NZ_CP011058.1"/>
</dbReference>
<keyword evidence="11 14" id="KW-1133">Transmembrane helix</keyword>
<dbReference type="Pfam" id="PF00672">
    <property type="entry name" value="HAMP"/>
    <property type="match status" value="1"/>
</dbReference>
<dbReference type="PROSITE" id="PS50109">
    <property type="entry name" value="HIS_KIN"/>
    <property type="match status" value="1"/>
</dbReference>
<dbReference type="SMART" id="SM00387">
    <property type="entry name" value="HATPase_c"/>
    <property type="match status" value="1"/>
</dbReference>
<dbReference type="Pfam" id="PF02518">
    <property type="entry name" value="HATPase_c"/>
    <property type="match status" value="1"/>
</dbReference>
<dbReference type="SUPFAM" id="SSF158472">
    <property type="entry name" value="HAMP domain-like"/>
    <property type="match status" value="1"/>
</dbReference>
<dbReference type="Proteomes" id="UP000032633">
    <property type="component" value="Chromosome"/>
</dbReference>
<keyword evidence="4" id="KW-1003">Cell membrane</keyword>
<dbReference type="KEGG" id="pbj:VN24_01320"/>
<dbReference type="SMART" id="SM00304">
    <property type="entry name" value="HAMP"/>
    <property type="match status" value="1"/>
</dbReference>
<keyword evidence="9 17" id="KW-0418">Kinase</keyword>
<dbReference type="CDD" id="cd06225">
    <property type="entry name" value="HAMP"/>
    <property type="match status" value="1"/>
</dbReference>
<protein>
    <recommendedName>
        <fullName evidence="3">histidine kinase</fullName>
        <ecNumber evidence="3">2.7.13.3</ecNumber>
    </recommendedName>
</protein>
<dbReference type="Pfam" id="PF00512">
    <property type="entry name" value="HisKA"/>
    <property type="match status" value="1"/>
</dbReference>
<keyword evidence="6" id="KW-0808">Transferase</keyword>
<evidence type="ECO:0000256" key="11">
    <source>
        <dbReference type="ARBA" id="ARBA00022989"/>
    </source>
</evidence>
<proteinExistence type="predicted"/>
<dbReference type="Gene3D" id="6.10.340.10">
    <property type="match status" value="1"/>
</dbReference>
<keyword evidence="10" id="KW-0067">ATP-binding</keyword>
<evidence type="ECO:0000256" key="5">
    <source>
        <dbReference type="ARBA" id="ARBA00022553"/>
    </source>
</evidence>
<keyword evidence="5" id="KW-0597">Phosphoprotein</keyword>
<dbReference type="PRINTS" id="PR00344">
    <property type="entry name" value="BCTRLSENSOR"/>
</dbReference>
<dbReference type="CDD" id="cd00075">
    <property type="entry name" value="HATPase"/>
    <property type="match status" value="1"/>
</dbReference>
<feature type="domain" description="Histidine kinase" evidence="15">
    <location>
        <begin position="145"/>
        <end position="361"/>
    </location>
</feature>
<sequence length="371" mass="42113">MGGWLYRTIRWKFIFAFAGSIAITLSILFFLLFVGPILKRIEPIRDLLVLLLSSIGVEPVLLISGCVLFLVLFFLLSNQMIRYLKEITDGLQHIAHGNLDYEIPVRSSDELGEVAYNINQMSRRLSASIEEERLAEKTKNDLITGVSHDLRTPLTSILGFLELIENDRYKDEVELRYYVGIAYEKSIALKKLIDDLFDFTRLNNGMPIEKFKLDLDAFFRQLLEEFVPSLEAAGMAGRIQSDYQPLHIMADGDRLVRAFENLITNAILYGGDGHFVDIRLRAENGFAVVEVVNYGEPIPEKDLPYLFDRFYRVEQSRSKQTGGTGLGLAIVKSIVDLHDGFITVRSGHRETVFETRFPLAIESFSAAGYHS</sequence>
<dbReference type="InterPro" id="IPR004358">
    <property type="entry name" value="Sig_transdc_His_kin-like_C"/>
</dbReference>
<evidence type="ECO:0000313" key="17">
    <source>
        <dbReference type="EMBL" id="AJY77418.1"/>
    </source>
</evidence>
<dbReference type="InterPro" id="IPR005467">
    <property type="entry name" value="His_kinase_dom"/>
</dbReference>
<keyword evidence="12" id="KW-0902">Two-component regulatory system</keyword>
<gene>
    <name evidence="17" type="ORF">VN24_01320</name>
</gene>
<keyword evidence="8" id="KW-0547">Nucleotide-binding</keyword>
<dbReference type="FunFam" id="3.30.565.10:FF:000013">
    <property type="entry name" value="Two-component sensor histidine kinase"/>
    <property type="match status" value="1"/>
</dbReference>
<evidence type="ECO:0000256" key="12">
    <source>
        <dbReference type="ARBA" id="ARBA00023012"/>
    </source>
</evidence>
<dbReference type="OrthoDB" id="9792991at2"/>
<dbReference type="EC" id="2.7.13.3" evidence="3"/>
<evidence type="ECO:0000256" key="10">
    <source>
        <dbReference type="ARBA" id="ARBA00022840"/>
    </source>
</evidence>
<dbReference type="EMBL" id="CP011058">
    <property type="protein sequence ID" value="AJY77418.1"/>
    <property type="molecule type" value="Genomic_DNA"/>
</dbReference>
<dbReference type="HOGENOM" id="CLU_000445_89_3_9"/>
<name>A0A0D5NR82_9BACL</name>
<reference evidence="18" key="2">
    <citation type="submission" date="2015-03" db="EMBL/GenBank/DDBJ databases">
        <title>Genome sequence of Paenibacillus beijingensis strain DSM 24997T.</title>
        <authorList>
            <person name="Kwak Y."/>
            <person name="Shin J.-H."/>
        </authorList>
    </citation>
    <scope>NUCLEOTIDE SEQUENCE [LARGE SCALE GENOMIC DNA]</scope>
    <source>
        <strain evidence="18">DSM 24997</strain>
    </source>
</reference>
<evidence type="ECO:0000256" key="8">
    <source>
        <dbReference type="ARBA" id="ARBA00022741"/>
    </source>
</evidence>
<feature type="transmembrane region" description="Helical" evidence="14">
    <location>
        <begin position="47"/>
        <end position="76"/>
    </location>
</feature>
<evidence type="ECO:0000256" key="14">
    <source>
        <dbReference type="SAM" id="Phobius"/>
    </source>
</evidence>
<evidence type="ECO:0000256" key="3">
    <source>
        <dbReference type="ARBA" id="ARBA00012438"/>
    </source>
</evidence>
<evidence type="ECO:0000256" key="9">
    <source>
        <dbReference type="ARBA" id="ARBA00022777"/>
    </source>
</evidence>
<dbReference type="PANTHER" id="PTHR45528:SF1">
    <property type="entry name" value="SENSOR HISTIDINE KINASE CPXA"/>
    <property type="match status" value="1"/>
</dbReference>
<comment type="subcellular location">
    <subcellularLocation>
        <location evidence="2">Cell membrane</location>
        <topology evidence="2">Multi-pass membrane protein</topology>
    </subcellularLocation>
</comment>
<comment type="catalytic activity">
    <reaction evidence="1">
        <text>ATP + protein L-histidine = ADP + protein N-phospho-L-histidine.</text>
        <dbReference type="EC" id="2.7.13.3"/>
    </reaction>
</comment>
<keyword evidence="18" id="KW-1185">Reference proteome</keyword>
<dbReference type="GO" id="GO:0000155">
    <property type="term" value="F:phosphorelay sensor kinase activity"/>
    <property type="evidence" value="ECO:0007669"/>
    <property type="project" value="InterPro"/>
</dbReference>
<dbReference type="Gene3D" id="1.10.287.130">
    <property type="match status" value="1"/>
</dbReference>
<dbReference type="PANTHER" id="PTHR45528">
    <property type="entry name" value="SENSOR HISTIDINE KINASE CPXA"/>
    <property type="match status" value="1"/>
</dbReference>
<keyword evidence="13 14" id="KW-0472">Membrane</keyword>